<gene>
    <name evidence="2" type="ORF">I5Q09_08990</name>
    <name evidence="1" type="ORF">IRZ65_02075</name>
    <name evidence="3" type="ORF">NCTC11842_03711</name>
</gene>
<accession>A0A2X2CSY2</accession>
<dbReference type="RefSeq" id="WP_010797223.1">
    <property type="nucleotide sequence ID" value="NZ_CP053063.1"/>
</dbReference>
<protein>
    <submittedName>
        <fullName evidence="3">Uncharacterized protein</fullName>
    </submittedName>
</protein>
<name>A0A2X2CSY2_PSELU</name>
<organism evidence="3 4">
    <name type="scientific">Pseudomonas luteola</name>
    <dbReference type="NCBI Taxonomy" id="47886"/>
    <lineage>
        <taxon>Bacteria</taxon>
        <taxon>Pseudomonadati</taxon>
        <taxon>Pseudomonadota</taxon>
        <taxon>Gammaproteobacteria</taxon>
        <taxon>Pseudomonadales</taxon>
        <taxon>Pseudomonadaceae</taxon>
        <taxon>Pseudomonas</taxon>
    </lineage>
</organism>
<dbReference type="Proteomes" id="UP000638986">
    <property type="component" value="Unassembled WGS sequence"/>
</dbReference>
<evidence type="ECO:0000313" key="6">
    <source>
        <dbReference type="Proteomes" id="UP000638986"/>
    </source>
</evidence>
<sequence length="63" mass="7019">MFGIEVDGSVEPPSFINSLQVALKETWAVIYAHGGVIAEFDNEQDAREEAERWTGVCFRLDAC</sequence>
<evidence type="ECO:0000313" key="4">
    <source>
        <dbReference type="Proteomes" id="UP000250443"/>
    </source>
</evidence>
<keyword evidence="5" id="KW-1185">Reference proteome</keyword>
<dbReference type="EMBL" id="JADTXM010000005">
    <property type="protein sequence ID" value="MBH3438822.1"/>
    <property type="molecule type" value="Genomic_DNA"/>
</dbReference>
<proteinExistence type="predicted"/>
<evidence type="ECO:0000313" key="3">
    <source>
        <dbReference type="EMBL" id="SPZ10123.1"/>
    </source>
</evidence>
<reference evidence="3 4" key="1">
    <citation type="submission" date="2018-06" db="EMBL/GenBank/DDBJ databases">
        <authorList>
            <consortium name="Pathogen Informatics"/>
            <person name="Doyle S."/>
        </authorList>
    </citation>
    <scope>NUCLEOTIDE SEQUENCE [LARGE SCALE GENOMIC DNA]</scope>
    <source>
        <strain evidence="3 4">NCTC11842</strain>
    </source>
</reference>
<dbReference type="AlphaFoldDB" id="A0A2X2CSY2"/>
<evidence type="ECO:0000313" key="5">
    <source>
        <dbReference type="Proteomes" id="UP000626180"/>
    </source>
</evidence>
<reference evidence="2 6" key="3">
    <citation type="submission" date="2020-11" db="EMBL/GenBank/DDBJ databases">
        <title>Enhanced detection system for hospital associated transmission using whole genome sequencing surveillance.</title>
        <authorList>
            <person name="Harrison L.H."/>
            <person name="Van Tyne D."/>
            <person name="Marsh J.W."/>
            <person name="Griffith M.P."/>
            <person name="Snyder D.J."/>
            <person name="Cooper V.S."/>
            <person name="Mustapha M."/>
        </authorList>
    </citation>
    <scope>NUCLEOTIDE SEQUENCE [LARGE SCALE GENOMIC DNA]</scope>
    <source>
        <strain evidence="2 6">PSB00013</strain>
    </source>
</reference>
<reference evidence="1 5" key="2">
    <citation type="submission" date="2020-10" db="EMBL/GenBank/DDBJ databases">
        <title>Genome sequences of Pseudomonas isolates.</title>
        <authorList>
            <person name="Wessels L."/>
            <person name="Reich F."/>
            <person name="Hammerl J."/>
        </authorList>
    </citation>
    <scope>NUCLEOTIDE SEQUENCE [LARGE SCALE GENOMIC DNA]</scope>
    <source>
        <strain evidence="1 5">20-MO00624-0</strain>
    </source>
</reference>
<dbReference type="Proteomes" id="UP000250443">
    <property type="component" value="Unassembled WGS sequence"/>
</dbReference>
<dbReference type="EMBL" id="UAUF01000013">
    <property type="protein sequence ID" value="SPZ10123.1"/>
    <property type="molecule type" value="Genomic_DNA"/>
</dbReference>
<dbReference type="Proteomes" id="UP000626180">
    <property type="component" value="Unassembled WGS sequence"/>
</dbReference>
<dbReference type="EMBL" id="JADMCD010000001">
    <property type="protein sequence ID" value="MBF8639471.1"/>
    <property type="molecule type" value="Genomic_DNA"/>
</dbReference>
<evidence type="ECO:0000313" key="1">
    <source>
        <dbReference type="EMBL" id="MBF8639471.1"/>
    </source>
</evidence>
<evidence type="ECO:0000313" key="2">
    <source>
        <dbReference type="EMBL" id="MBH3438822.1"/>
    </source>
</evidence>